<keyword evidence="2" id="KW-1185">Reference proteome</keyword>
<organism evidence="1 2">
    <name type="scientific">Portunus trituberculatus</name>
    <name type="common">Swimming crab</name>
    <name type="synonym">Neptunus trituberculatus</name>
    <dbReference type="NCBI Taxonomy" id="210409"/>
    <lineage>
        <taxon>Eukaryota</taxon>
        <taxon>Metazoa</taxon>
        <taxon>Ecdysozoa</taxon>
        <taxon>Arthropoda</taxon>
        <taxon>Crustacea</taxon>
        <taxon>Multicrustacea</taxon>
        <taxon>Malacostraca</taxon>
        <taxon>Eumalacostraca</taxon>
        <taxon>Eucarida</taxon>
        <taxon>Decapoda</taxon>
        <taxon>Pleocyemata</taxon>
        <taxon>Brachyura</taxon>
        <taxon>Eubrachyura</taxon>
        <taxon>Portunoidea</taxon>
        <taxon>Portunidae</taxon>
        <taxon>Portuninae</taxon>
        <taxon>Portunus</taxon>
    </lineage>
</organism>
<accession>A0A5B7GHX6</accession>
<comment type="caution">
    <text evidence="1">The sequence shown here is derived from an EMBL/GenBank/DDBJ whole genome shotgun (WGS) entry which is preliminary data.</text>
</comment>
<protein>
    <submittedName>
        <fullName evidence="1">Uncharacterized protein</fullName>
    </submittedName>
</protein>
<dbReference type="AlphaFoldDB" id="A0A5B7GHX6"/>
<reference evidence="1 2" key="1">
    <citation type="submission" date="2019-05" db="EMBL/GenBank/DDBJ databases">
        <title>Another draft genome of Portunus trituberculatus and its Hox gene families provides insights of decapod evolution.</title>
        <authorList>
            <person name="Jeong J.-H."/>
            <person name="Song I."/>
            <person name="Kim S."/>
            <person name="Choi T."/>
            <person name="Kim D."/>
            <person name="Ryu S."/>
            <person name="Kim W."/>
        </authorList>
    </citation>
    <scope>NUCLEOTIDE SEQUENCE [LARGE SCALE GENOMIC DNA]</scope>
    <source>
        <tissue evidence="1">Muscle</tissue>
    </source>
</reference>
<name>A0A5B7GHX6_PORTR</name>
<dbReference type="EMBL" id="VSRR010014298">
    <property type="protein sequence ID" value="MPC56847.1"/>
    <property type="molecule type" value="Genomic_DNA"/>
</dbReference>
<sequence>MAIVMTATMPQIPPSKQAMIPVTKLITTAAHRREKLARYARKEKFGRTRFYEYSPHVSPLS</sequence>
<dbReference type="Proteomes" id="UP000324222">
    <property type="component" value="Unassembled WGS sequence"/>
</dbReference>
<gene>
    <name evidence="1" type="ORF">E2C01_050813</name>
</gene>
<evidence type="ECO:0000313" key="2">
    <source>
        <dbReference type="Proteomes" id="UP000324222"/>
    </source>
</evidence>
<evidence type="ECO:0000313" key="1">
    <source>
        <dbReference type="EMBL" id="MPC56847.1"/>
    </source>
</evidence>
<proteinExistence type="predicted"/>